<name>A0AAQ3PBM1_VIGMU</name>
<proteinExistence type="predicted"/>
<dbReference type="PANTHER" id="PTHR13593">
    <property type="match status" value="1"/>
</dbReference>
<keyword evidence="2" id="KW-1185">Reference proteome</keyword>
<dbReference type="GO" id="GO:0008081">
    <property type="term" value="F:phosphoric diester hydrolase activity"/>
    <property type="evidence" value="ECO:0007669"/>
    <property type="project" value="TreeGrafter"/>
</dbReference>
<dbReference type="AlphaFoldDB" id="A0AAQ3PBM1"/>
<accession>A0AAQ3PBM1</accession>
<dbReference type="EMBL" id="CP144700">
    <property type="protein sequence ID" value="WVZ24657.1"/>
    <property type="molecule type" value="Genomic_DNA"/>
</dbReference>
<dbReference type="InterPro" id="IPR051057">
    <property type="entry name" value="PI-PLC_domain"/>
</dbReference>
<dbReference type="Proteomes" id="UP001374535">
    <property type="component" value="Chromosome 1"/>
</dbReference>
<dbReference type="PANTHER" id="PTHR13593:SF95">
    <property type="entry name" value="PLC-LIKE PHOSPHODIESTERASE SUPERFAMILY PROTEIN"/>
    <property type="match status" value="1"/>
</dbReference>
<dbReference type="Pfam" id="PF26178">
    <property type="entry name" value="PI-PLC_cat"/>
    <property type="match status" value="1"/>
</dbReference>
<reference evidence="1 2" key="1">
    <citation type="journal article" date="2023" name="Life. Sci Alliance">
        <title>Evolutionary insights into 3D genome organization and epigenetic landscape of Vigna mungo.</title>
        <authorList>
            <person name="Junaid A."/>
            <person name="Singh B."/>
            <person name="Bhatia S."/>
        </authorList>
    </citation>
    <scope>NUCLEOTIDE SEQUENCE [LARGE SCALE GENOMIC DNA]</scope>
    <source>
        <strain evidence="1">Urdbean</strain>
    </source>
</reference>
<gene>
    <name evidence="1" type="ORF">V8G54_003201</name>
</gene>
<protein>
    <submittedName>
        <fullName evidence="1">Uncharacterized protein</fullName>
    </submittedName>
</protein>
<organism evidence="1 2">
    <name type="scientific">Vigna mungo</name>
    <name type="common">Black gram</name>
    <name type="synonym">Phaseolus mungo</name>
    <dbReference type="NCBI Taxonomy" id="3915"/>
    <lineage>
        <taxon>Eukaryota</taxon>
        <taxon>Viridiplantae</taxon>
        <taxon>Streptophyta</taxon>
        <taxon>Embryophyta</taxon>
        <taxon>Tracheophyta</taxon>
        <taxon>Spermatophyta</taxon>
        <taxon>Magnoliopsida</taxon>
        <taxon>eudicotyledons</taxon>
        <taxon>Gunneridae</taxon>
        <taxon>Pentapetalae</taxon>
        <taxon>rosids</taxon>
        <taxon>fabids</taxon>
        <taxon>Fabales</taxon>
        <taxon>Fabaceae</taxon>
        <taxon>Papilionoideae</taxon>
        <taxon>50 kb inversion clade</taxon>
        <taxon>NPAAA clade</taxon>
        <taxon>indigoferoid/millettioid clade</taxon>
        <taxon>Phaseoleae</taxon>
        <taxon>Vigna</taxon>
    </lineage>
</organism>
<sequence length="108" mass="12497">MKGGCCSNRAESLPLNTTTKSLVLMNYFRNVKNSKEACRDNSSPLLTMMKMCFTAAGNRWPNYVAVNFYKVKFLYHFENHFLNIITSIISYIFNETSREVTVVELLKH</sequence>
<evidence type="ECO:0000313" key="2">
    <source>
        <dbReference type="Proteomes" id="UP001374535"/>
    </source>
</evidence>
<evidence type="ECO:0000313" key="1">
    <source>
        <dbReference type="EMBL" id="WVZ24657.1"/>
    </source>
</evidence>